<name>A0A0M9VPP0_9BASI</name>
<keyword evidence="4" id="KW-0378">Hydrolase</keyword>
<dbReference type="InterPro" id="IPR055335">
    <property type="entry name" value="Ucp6/RUP1"/>
</dbReference>
<dbReference type="SUPFAM" id="SSF46934">
    <property type="entry name" value="UBA-like"/>
    <property type="match status" value="1"/>
</dbReference>
<dbReference type="GO" id="GO:0016787">
    <property type="term" value="F:hydrolase activity"/>
    <property type="evidence" value="ECO:0007669"/>
    <property type="project" value="UniProtKB-KW"/>
</dbReference>
<accession>A0A0M9VPP0</accession>
<evidence type="ECO:0000256" key="1">
    <source>
        <dbReference type="SAM" id="Coils"/>
    </source>
</evidence>
<dbReference type="Gene3D" id="1.10.8.10">
    <property type="entry name" value="DNA helicase RuvA subunit, C-terminal domain"/>
    <property type="match status" value="1"/>
</dbReference>
<dbReference type="EMBL" id="LGAV01000003">
    <property type="protein sequence ID" value="KOS14602.1"/>
    <property type="molecule type" value="Genomic_DNA"/>
</dbReference>
<dbReference type="GeneID" id="28727591"/>
<evidence type="ECO:0000256" key="2">
    <source>
        <dbReference type="SAM" id="MobiDB-lite"/>
    </source>
</evidence>
<dbReference type="AlphaFoldDB" id="A0A0M9VPP0"/>
<organism evidence="4 5">
    <name type="scientific">Malassezia pachydermatis</name>
    <dbReference type="NCBI Taxonomy" id="77020"/>
    <lineage>
        <taxon>Eukaryota</taxon>
        <taxon>Fungi</taxon>
        <taxon>Dikarya</taxon>
        <taxon>Basidiomycota</taxon>
        <taxon>Ustilaginomycotina</taxon>
        <taxon>Malasseziomycetes</taxon>
        <taxon>Malasseziales</taxon>
        <taxon>Malasseziaceae</taxon>
        <taxon>Malassezia</taxon>
    </lineage>
</organism>
<dbReference type="InterPro" id="IPR009060">
    <property type="entry name" value="UBA-like_sf"/>
</dbReference>
<dbReference type="STRING" id="77020.A0A0M9VPP0"/>
<dbReference type="VEuPathDB" id="FungiDB:Malapachy_1209"/>
<dbReference type="InterPro" id="IPR015940">
    <property type="entry name" value="UBA"/>
</dbReference>
<comment type="caution">
    <text evidence="4">The sequence shown here is derived from an EMBL/GenBank/DDBJ whole genome shotgun (WGS) entry which is preliminary data.</text>
</comment>
<feature type="domain" description="UBA" evidence="3">
    <location>
        <begin position="12"/>
        <end position="40"/>
    </location>
</feature>
<evidence type="ECO:0000313" key="5">
    <source>
        <dbReference type="Proteomes" id="UP000037751"/>
    </source>
</evidence>
<dbReference type="PANTHER" id="PTHR39597">
    <property type="entry name" value="UBA DOMAIN-CONTAINING PROTEIN RUP1"/>
    <property type="match status" value="1"/>
</dbReference>
<keyword evidence="1" id="KW-0175">Coiled coil</keyword>
<dbReference type="RefSeq" id="XP_017992234.1">
    <property type="nucleotide sequence ID" value="XM_018135716.1"/>
</dbReference>
<feature type="coiled-coil region" evidence="1">
    <location>
        <begin position="461"/>
        <end position="488"/>
    </location>
</feature>
<proteinExistence type="predicted"/>
<evidence type="ECO:0000259" key="3">
    <source>
        <dbReference type="PROSITE" id="PS50030"/>
    </source>
</evidence>
<dbReference type="Pfam" id="PF14555">
    <property type="entry name" value="UBA_4"/>
    <property type="match status" value="1"/>
</dbReference>
<protein>
    <submittedName>
        <fullName evidence="4">Ubiquitin carboxyl-terminal hydrolase 25</fullName>
    </submittedName>
</protein>
<evidence type="ECO:0000313" key="4">
    <source>
        <dbReference type="EMBL" id="KOS14602.1"/>
    </source>
</evidence>
<sequence>METHAQELQSILGCSYEQALQALQNADGNMEVAMNRLLDGSVTAPSARTESDATPVYAPPNAPSSKAPVAALPPPASTTDGDDQDADLQRAMAESMAPSTISKPDYMDQSADDEQLMRVLAESVQSISGQTEMVIRPELQRLRSDEEPVSLVPSIPTYRTAALVLQALFAAEPARQALLGFPLPDDRTHDLSNYWAGASPSQQRQRASAASWVSVPAEQHKDFDLVQRIQTLFLFMYATQRAALVTGDTDAVIPSDVALQASRHVDMHVLVEAYMEALCRAWNTAMQAVQPAATPKTQSLFESYAAVALNEPCEGQDIPTAVDAQPTSSITLVHTTTEADVSSCLWRKLTGWGGMESLLITRPAQVLVFCLQHEDTTTPFQIDPVLYMDPFLWDHRRGYRLDAQSDLSTLQTWEAELQQRQAQRASLLQPAGKPLSNMWKHCLSHMQTKSPDEGTWLSDLQQAWQAQLQRMEEEISHLQTQIATARDKLAKAWQQHIQDSSLQTVPYDVCAVAYQTHDSEWIYVYHHEAWWRIERGHATKTTWDAVQADASPQGAALVELVYQQRGPVSPPQWTHLQGALEQIAVDNQRAQEETHS</sequence>
<reference evidence="4 5" key="1">
    <citation type="submission" date="2015-07" db="EMBL/GenBank/DDBJ databases">
        <title>Draft Genome Sequence of Malassezia furfur CBS1878 and Malassezia pachydermatis CBS1879.</title>
        <authorList>
            <person name="Triana S."/>
            <person name="Ohm R."/>
            <person name="Gonzalez A."/>
            <person name="DeCock H."/>
            <person name="Restrepo S."/>
            <person name="Celis A."/>
        </authorList>
    </citation>
    <scope>NUCLEOTIDE SEQUENCE [LARGE SCALE GENOMIC DNA]</scope>
    <source>
        <strain evidence="4 5">CBS 1879</strain>
    </source>
</reference>
<feature type="region of interest" description="Disordered" evidence="2">
    <location>
        <begin position="43"/>
        <end position="84"/>
    </location>
</feature>
<dbReference type="PANTHER" id="PTHR39597:SF1">
    <property type="entry name" value="UBA DOMAIN-CONTAINING PROTEIN RUP1"/>
    <property type="match status" value="1"/>
</dbReference>
<dbReference type="OrthoDB" id="443682at2759"/>
<gene>
    <name evidence="4" type="ORF">Malapachy_1209</name>
</gene>
<keyword evidence="5" id="KW-1185">Reference proteome</keyword>
<dbReference type="Proteomes" id="UP000037751">
    <property type="component" value="Unassembled WGS sequence"/>
</dbReference>
<dbReference type="PROSITE" id="PS50030">
    <property type="entry name" value="UBA"/>
    <property type="match status" value="1"/>
</dbReference>